<reference evidence="1 2" key="1">
    <citation type="submission" date="2023-12" db="EMBL/GenBank/DDBJ databases">
        <title>Baltic Sea Cyanobacteria.</title>
        <authorList>
            <person name="Delbaje E."/>
            <person name="Fewer D.P."/>
            <person name="Shishido T.K."/>
        </authorList>
    </citation>
    <scope>NUCLEOTIDE SEQUENCE [LARGE SCALE GENOMIC DNA]</scope>
    <source>
        <strain evidence="1 2">CCNP 1315</strain>
    </source>
</reference>
<dbReference type="Proteomes" id="UP001301728">
    <property type="component" value="Unassembled WGS sequence"/>
</dbReference>
<sequence length="59" mass="6899">MIVYEMKLQGTKAQYKRLDEAIRTGRFVRNSIIKAWIDGQIKSRNDAYTYCKLLSDNPS</sequence>
<keyword evidence="2" id="KW-1185">Reference proteome</keyword>
<organism evidence="1 2">
    <name type="scientific">Limnoraphis robusta CCNP1315</name>
    <dbReference type="NCBI Taxonomy" id="3110306"/>
    <lineage>
        <taxon>Bacteria</taxon>
        <taxon>Bacillati</taxon>
        <taxon>Cyanobacteriota</taxon>
        <taxon>Cyanophyceae</taxon>
        <taxon>Oscillatoriophycideae</taxon>
        <taxon>Oscillatoriales</taxon>
        <taxon>Sirenicapillariaceae</taxon>
        <taxon>Limnoraphis</taxon>
    </lineage>
</organism>
<name>A0ABU5TXD1_9CYAN</name>
<comment type="caution">
    <text evidence="1">The sequence shown here is derived from an EMBL/GenBank/DDBJ whole genome shotgun (WGS) entry which is preliminary data.</text>
</comment>
<gene>
    <name evidence="1" type="ORF">VB854_11625</name>
</gene>
<protein>
    <submittedName>
        <fullName evidence="1">Transposase</fullName>
    </submittedName>
</protein>
<evidence type="ECO:0000313" key="2">
    <source>
        <dbReference type="Proteomes" id="UP001301728"/>
    </source>
</evidence>
<evidence type="ECO:0000313" key="1">
    <source>
        <dbReference type="EMBL" id="MEA5519594.1"/>
    </source>
</evidence>
<feature type="non-terminal residue" evidence="1">
    <location>
        <position position="59"/>
    </location>
</feature>
<proteinExistence type="predicted"/>
<accession>A0ABU5TXD1</accession>
<dbReference type="EMBL" id="JAYGHT010000042">
    <property type="protein sequence ID" value="MEA5519594.1"/>
    <property type="molecule type" value="Genomic_DNA"/>
</dbReference>